<dbReference type="InterPro" id="IPR052509">
    <property type="entry name" value="Metal_resp_DNA-bind_regulator"/>
</dbReference>
<evidence type="ECO:0000313" key="2">
    <source>
        <dbReference type="EMBL" id="MCE7010320.1"/>
    </source>
</evidence>
<protein>
    <submittedName>
        <fullName evidence="2">PadR family transcriptional regulator</fullName>
    </submittedName>
</protein>
<dbReference type="RefSeq" id="WP_233731931.1">
    <property type="nucleotide sequence ID" value="NZ_JAJVCN010000004.1"/>
</dbReference>
<feature type="domain" description="Transcription regulator PadR N-terminal" evidence="1">
    <location>
        <begin position="10"/>
        <end position="83"/>
    </location>
</feature>
<dbReference type="SUPFAM" id="SSF46785">
    <property type="entry name" value="Winged helix' DNA-binding domain"/>
    <property type="match status" value="1"/>
</dbReference>
<name>A0ABS8ZRF1_9PSEU</name>
<gene>
    <name evidence="2" type="ORF">LWC34_47085</name>
</gene>
<reference evidence="2 3" key="1">
    <citation type="submission" date="2021-12" db="EMBL/GenBank/DDBJ databases">
        <title>Genome sequence of Kibdelosporangium philippinense ATCC 49844.</title>
        <authorList>
            <person name="Fedorov E.A."/>
            <person name="Omeragic M."/>
            <person name="Shalygina K.F."/>
            <person name="Maclea K.S."/>
        </authorList>
    </citation>
    <scope>NUCLEOTIDE SEQUENCE [LARGE SCALE GENOMIC DNA]</scope>
    <source>
        <strain evidence="2 3">ATCC 49844</strain>
    </source>
</reference>
<dbReference type="Proteomes" id="UP001521150">
    <property type="component" value="Unassembled WGS sequence"/>
</dbReference>
<keyword evidence="3" id="KW-1185">Reference proteome</keyword>
<comment type="caution">
    <text evidence="2">The sequence shown here is derived from an EMBL/GenBank/DDBJ whole genome shotgun (WGS) entry which is preliminary data.</text>
</comment>
<dbReference type="Pfam" id="PF03551">
    <property type="entry name" value="PadR"/>
    <property type="match status" value="1"/>
</dbReference>
<dbReference type="InterPro" id="IPR005149">
    <property type="entry name" value="Tscrpt_reg_PadR_N"/>
</dbReference>
<evidence type="ECO:0000313" key="3">
    <source>
        <dbReference type="Proteomes" id="UP001521150"/>
    </source>
</evidence>
<proteinExistence type="predicted"/>
<dbReference type="PANTHER" id="PTHR33169">
    <property type="entry name" value="PADR-FAMILY TRANSCRIPTIONAL REGULATOR"/>
    <property type="match status" value="1"/>
</dbReference>
<dbReference type="InterPro" id="IPR036388">
    <property type="entry name" value="WH-like_DNA-bd_sf"/>
</dbReference>
<dbReference type="Gene3D" id="1.10.10.10">
    <property type="entry name" value="Winged helix-like DNA-binding domain superfamily/Winged helix DNA-binding domain"/>
    <property type="match status" value="1"/>
</dbReference>
<organism evidence="2 3">
    <name type="scientific">Kibdelosporangium philippinense</name>
    <dbReference type="NCBI Taxonomy" id="211113"/>
    <lineage>
        <taxon>Bacteria</taxon>
        <taxon>Bacillati</taxon>
        <taxon>Actinomycetota</taxon>
        <taxon>Actinomycetes</taxon>
        <taxon>Pseudonocardiales</taxon>
        <taxon>Pseudonocardiaceae</taxon>
        <taxon>Kibdelosporangium</taxon>
    </lineage>
</organism>
<accession>A0ABS8ZRF1</accession>
<dbReference type="EMBL" id="JAJVCN010000004">
    <property type="protein sequence ID" value="MCE7010320.1"/>
    <property type="molecule type" value="Genomic_DNA"/>
</dbReference>
<sequence>MNWGLPEWTVLALLREQPRHGFAIAACTAADGAIGRVWHIARPVIYRALNRLQAAEFIEPVTVESGPGPQRTIYELTSAGARAVDGWLSEPVMHVRDMRSHLLVKLALLDHRGIDPRPLLRRQRDVLEPIVSALAKERQEAGFDAVLAAWRHTNASAALGFVTDLLRAPGA</sequence>
<evidence type="ECO:0000259" key="1">
    <source>
        <dbReference type="Pfam" id="PF03551"/>
    </source>
</evidence>
<dbReference type="InterPro" id="IPR036390">
    <property type="entry name" value="WH_DNA-bd_sf"/>
</dbReference>
<dbReference type="PANTHER" id="PTHR33169:SF27">
    <property type="entry name" value="TRANSCRIPTIONAL REGULATOR PADR FAMILY PROTEIN"/>
    <property type="match status" value="1"/>
</dbReference>